<dbReference type="RefSeq" id="WP_183794459.1">
    <property type="nucleotide sequence ID" value="NZ_JACIDU010000018.1"/>
</dbReference>
<protein>
    <recommendedName>
        <fullName evidence="3">Ferric iron reductase protein FhuF, involved in iron transport</fullName>
    </recommendedName>
</protein>
<gene>
    <name evidence="1" type="ORF">GGQ66_003781</name>
</gene>
<dbReference type="Proteomes" id="UP000584824">
    <property type="component" value="Unassembled WGS sequence"/>
</dbReference>
<comment type="caution">
    <text evidence="1">The sequence shown here is derived from an EMBL/GenBank/DDBJ whole genome shotgun (WGS) entry which is preliminary data.</text>
</comment>
<organism evidence="1 2">
    <name type="scientific">Allorhizobium borbori</name>
    <dbReference type="NCBI Taxonomy" id="485907"/>
    <lineage>
        <taxon>Bacteria</taxon>
        <taxon>Pseudomonadati</taxon>
        <taxon>Pseudomonadota</taxon>
        <taxon>Alphaproteobacteria</taxon>
        <taxon>Hyphomicrobiales</taxon>
        <taxon>Rhizobiaceae</taxon>
        <taxon>Rhizobium/Agrobacterium group</taxon>
        <taxon>Allorhizobium</taxon>
    </lineage>
</organism>
<proteinExistence type="predicted"/>
<evidence type="ECO:0000313" key="1">
    <source>
        <dbReference type="EMBL" id="MBB4105194.1"/>
    </source>
</evidence>
<name>A0A7W6K4R7_9HYPH</name>
<keyword evidence="2" id="KW-1185">Reference proteome</keyword>
<reference evidence="1 2" key="1">
    <citation type="submission" date="2020-08" db="EMBL/GenBank/DDBJ databases">
        <title>Genomic Encyclopedia of Type Strains, Phase IV (KMG-IV): sequencing the most valuable type-strain genomes for metagenomic binning, comparative biology and taxonomic classification.</title>
        <authorList>
            <person name="Goeker M."/>
        </authorList>
    </citation>
    <scope>NUCLEOTIDE SEQUENCE [LARGE SCALE GENOMIC DNA]</scope>
    <source>
        <strain evidence="1 2">DSM 26385</strain>
    </source>
</reference>
<accession>A0A7W6K4R7</accession>
<dbReference type="EMBL" id="JACIDU010000018">
    <property type="protein sequence ID" value="MBB4105194.1"/>
    <property type="molecule type" value="Genomic_DNA"/>
</dbReference>
<evidence type="ECO:0008006" key="3">
    <source>
        <dbReference type="Google" id="ProtNLM"/>
    </source>
</evidence>
<sequence>MNELAARDCGSVRRSAGWGSTLDFADHVSHPLKEALDCQGSFHHEFRVEYGKIEAGWTTACAFFDDAKAIDDFLAYERSYHSHMDDKTCAALMIIDYCYVLMFATIPLVAQSGIVPDLAPEQIALRIFTDNQEHDGEMHKVRRADIRYLSSRFSTDRPASGRHRDATLLCSREELCDRYRIEIERHLSPLVDGLFKRAGLARPALWRLVADAVAGRWLEVGRLLGQMDQARADAMRVVKQAGSPLYNKQLHFFDLTLHDDHRKPLGSWTFRARGGCCRYYTVVEGALCSTCVLKKPETRDAELLETMRKHVARLAAGQRT</sequence>
<dbReference type="AlphaFoldDB" id="A0A7W6K4R7"/>
<evidence type="ECO:0000313" key="2">
    <source>
        <dbReference type="Proteomes" id="UP000584824"/>
    </source>
</evidence>